<accession>A0A060I951</accession>
<feature type="transmembrane region" description="Helical" evidence="1">
    <location>
        <begin position="26"/>
        <end position="50"/>
    </location>
</feature>
<dbReference type="KEGG" id="rei:IE4771_CH03017"/>
<name>A0A060I951_RHIET</name>
<organism evidence="2">
    <name type="scientific">Rhizobium etli bv. mimosae str. IE4771</name>
    <dbReference type="NCBI Taxonomy" id="1432050"/>
    <lineage>
        <taxon>Bacteria</taxon>
        <taxon>Pseudomonadati</taxon>
        <taxon>Pseudomonadota</taxon>
        <taxon>Alphaproteobacteria</taxon>
        <taxon>Hyphomicrobiales</taxon>
        <taxon>Rhizobiaceae</taxon>
        <taxon>Rhizobium/Agrobacterium group</taxon>
        <taxon>Rhizobium</taxon>
    </lineage>
</organism>
<proteinExistence type="predicted"/>
<evidence type="ECO:0000256" key="1">
    <source>
        <dbReference type="SAM" id="Phobius"/>
    </source>
</evidence>
<dbReference type="AlphaFoldDB" id="A0A060I951"/>
<keyword evidence="1" id="KW-0472">Membrane</keyword>
<dbReference type="HOGENOM" id="CLU_2882811_0_0_5"/>
<reference evidence="2" key="1">
    <citation type="submission" date="2013-12" db="EMBL/GenBank/DDBJ databases">
        <title>Complete genome sequence of Rhizobium etli bv. mimosae IE4771.</title>
        <authorList>
            <person name="Bustos P."/>
            <person name="Santamaria R.I."/>
            <person name="Lozano L."/>
            <person name="Ormeno-Orrillo E."/>
            <person name="Rogel M.A."/>
            <person name="Romero D."/>
            <person name="Cevallos M.A."/>
            <person name="Martinez-Romero E."/>
            <person name="Gonzalez V."/>
        </authorList>
    </citation>
    <scope>NUCLEOTIDE SEQUENCE [LARGE SCALE GENOMIC DNA]</scope>
    <source>
        <strain evidence="2">IE4771</strain>
    </source>
</reference>
<keyword evidence="1" id="KW-1133">Transmembrane helix</keyword>
<gene>
    <name evidence="2" type="ORF">IE4771_CH03017</name>
</gene>
<evidence type="ECO:0000313" key="2">
    <source>
        <dbReference type="EMBL" id="AIC28111.1"/>
    </source>
</evidence>
<protein>
    <submittedName>
        <fullName evidence="2">Uncharacterized protein</fullName>
    </submittedName>
</protein>
<dbReference type="Proteomes" id="UP000027180">
    <property type="component" value="Chromosome"/>
</dbReference>
<keyword evidence="1" id="KW-0812">Transmembrane</keyword>
<sequence length="63" mass="6920">MFFISIGLFLAHAALAAAVLALGGEHPWVLALLLTWYGIAMLGFIAAIWVHHKRSVRRAEPSH</sequence>
<dbReference type="EMBL" id="CP006986">
    <property type="protein sequence ID" value="AIC28111.1"/>
    <property type="molecule type" value="Genomic_DNA"/>
</dbReference>